<feature type="region of interest" description="Disordered" evidence="1">
    <location>
        <begin position="33"/>
        <end position="98"/>
    </location>
</feature>
<dbReference type="GeneID" id="64670708"/>
<sequence length="216" mass="24136">MQLTFSATAKQVIKMTGKAKATLEEQIIRTLSKKHKNNSSGDSGNMNLKKAKKTLLPSNTSTNGAGSMDEDELVDKNRPVTAPLSPCPELISSQQAVVHTEKEENALYKDDEMTEDELCMCNNLNANIILIKHKTEHLMRDLNSPMVIVLIISSANGKEKVMYSNHQNPGKMNKVYNEDRFGDEAELLDEEVIYVTCLKVQFDAQLVPIPFQSFSM</sequence>
<protein>
    <submittedName>
        <fullName evidence="2">Uncharacterized protein</fullName>
    </submittedName>
</protein>
<evidence type="ECO:0000256" key="1">
    <source>
        <dbReference type="SAM" id="MobiDB-lite"/>
    </source>
</evidence>
<gene>
    <name evidence="2" type="ORF">F5891DRAFT_974083</name>
    <name evidence="3" type="ORF">F5891DRAFT_974084</name>
</gene>
<comment type="caution">
    <text evidence="2">The sequence shown here is derived from an EMBL/GenBank/DDBJ whole genome shotgun (WGS) entry which is preliminary data.</text>
</comment>
<dbReference type="EMBL" id="JABBWK010000001">
    <property type="protein sequence ID" value="KAG1908764.1"/>
    <property type="molecule type" value="Genomic_DNA"/>
</dbReference>
<accession>A0AAD4EQL5</accession>
<name>A0AAD4EQL5_9AGAM</name>
<feature type="compositionally biased region" description="Polar residues" evidence="1">
    <location>
        <begin position="56"/>
        <end position="65"/>
    </location>
</feature>
<dbReference type="EMBL" id="JABBWK010000001">
    <property type="protein sequence ID" value="KAG1908763.1"/>
    <property type="molecule type" value="Genomic_DNA"/>
</dbReference>
<dbReference type="RefSeq" id="XP_041234338.1">
    <property type="nucleotide sequence ID" value="XM_041376410.1"/>
</dbReference>
<evidence type="ECO:0000313" key="3">
    <source>
        <dbReference type="EMBL" id="KAG1908764.1"/>
    </source>
</evidence>
<evidence type="ECO:0000313" key="4">
    <source>
        <dbReference type="Proteomes" id="UP001195769"/>
    </source>
</evidence>
<keyword evidence="4" id="KW-1185">Reference proteome</keyword>
<organism evidence="2 4">
    <name type="scientific">Suillus fuscotomentosus</name>
    <dbReference type="NCBI Taxonomy" id="1912939"/>
    <lineage>
        <taxon>Eukaryota</taxon>
        <taxon>Fungi</taxon>
        <taxon>Dikarya</taxon>
        <taxon>Basidiomycota</taxon>
        <taxon>Agaricomycotina</taxon>
        <taxon>Agaricomycetes</taxon>
        <taxon>Agaricomycetidae</taxon>
        <taxon>Boletales</taxon>
        <taxon>Suillineae</taxon>
        <taxon>Suillaceae</taxon>
        <taxon>Suillus</taxon>
    </lineage>
</organism>
<proteinExistence type="predicted"/>
<dbReference type="Proteomes" id="UP001195769">
    <property type="component" value="Unassembled WGS sequence"/>
</dbReference>
<dbReference type="AlphaFoldDB" id="A0AAD4EQL5"/>
<reference evidence="2" key="1">
    <citation type="journal article" date="2020" name="New Phytol.">
        <title>Comparative genomics reveals dynamic genome evolution in host specialist ectomycorrhizal fungi.</title>
        <authorList>
            <person name="Lofgren L.A."/>
            <person name="Nguyen N.H."/>
            <person name="Vilgalys R."/>
            <person name="Ruytinx J."/>
            <person name="Liao H.L."/>
            <person name="Branco S."/>
            <person name="Kuo A."/>
            <person name="LaButti K."/>
            <person name="Lipzen A."/>
            <person name="Andreopoulos W."/>
            <person name="Pangilinan J."/>
            <person name="Riley R."/>
            <person name="Hundley H."/>
            <person name="Na H."/>
            <person name="Barry K."/>
            <person name="Grigoriev I.V."/>
            <person name="Stajich J.E."/>
            <person name="Kennedy P.G."/>
        </authorList>
    </citation>
    <scope>NUCLEOTIDE SEQUENCE</scope>
    <source>
        <strain evidence="2">FC203</strain>
    </source>
</reference>
<evidence type="ECO:0000313" key="2">
    <source>
        <dbReference type="EMBL" id="KAG1908763.1"/>
    </source>
</evidence>